<accession>A0A3Q3F1B5</accession>
<dbReference type="GO" id="GO:0034142">
    <property type="term" value="P:toll-like receptor 4 signaling pathway"/>
    <property type="evidence" value="ECO:0007669"/>
    <property type="project" value="TreeGrafter"/>
</dbReference>
<dbReference type="GO" id="GO:2000343">
    <property type="term" value="P:positive regulation of chemokine (C-X-C motif) ligand 2 production"/>
    <property type="evidence" value="ECO:0007669"/>
    <property type="project" value="TreeGrafter"/>
</dbReference>
<protein>
    <submittedName>
        <fullName evidence="3">Toll-interleukin 1 receptor (TIR) domain containing adaptor protein</fullName>
    </submittedName>
</protein>
<dbReference type="GO" id="GO:0005737">
    <property type="term" value="C:cytoplasm"/>
    <property type="evidence" value="ECO:0007669"/>
    <property type="project" value="TreeGrafter"/>
</dbReference>
<evidence type="ECO:0000313" key="3">
    <source>
        <dbReference type="Ensembl" id="ENSLBEP00000012537.1"/>
    </source>
</evidence>
<dbReference type="Proteomes" id="UP000261660">
    <property type="component" value="Unplaced"/>
</dbReference>
<name>A0A3Q3F1B5_9LABR</name>
<dbReference type="PROSITE" id="PS50104">
    <property type="entry name" value="TIR"/>
    <property type="match status" value="1"/>
</dbReference>
<dbReference type="InParanoid" id="A0A3Q3F1B5"/>
<feature type="compositionally biased region" description="Low complexity" evidence="1">
    <location>
        <begin position="64"/>
        <end position="83"/>
    </location>
</feature>
<evidence type="ECO:0000259" key="2">
    <source>
        <dbReference type="PROSITE" id="PS50104"/>
    </source>
</evidence>
<dbReference type="InterPro" id="IPR017279">
    <property type="entry name" value="Tol-interleuk_rcpt_adapt_Tirap"/>
</dbReference>
<feature type="compositionally biased region" description="Low complexity" evidence="1">
    <location>
        <begin position="47"/>
        <end position="57"/>
    </location>
</feature>
<feature type="region of interest" description="Disordered" evidence="1">
    <location>
        <begin position="43"/>
        <end position="83"/>
    </location>
</feature>
<evidence type="ECO:0000256" key="1">
    <source>
        <dbReference type="SAM" id="MobiDB-lite"/>
    </source>
</evidence>
<dbReference type="Ensembl" id="ENSLBET00000013178.1">
    <property type="protein sequence ID" value="ENSLBEP00000012537.1"/>
    <property type="gene ID" value="ENSLBEG00000009639.1"/>
</dbReference>
<dbReference type="SUPFAM" id="SSF52200">
    <property type="entry name" value="Toll/Interleukin receptor TIR domain"/>
    <property type="match status" value="1"/>
</dbReference>
<dbReference type="Pfam" id="PF13676">
    <property type="entry name" value="TIR_2"/>
    <property type="match status" value="1"/>
</dbReference>
<sequence>MISYLEDFSKAFRGRDDILTNMHCWLRKLWKSKVSFSAQHGEEAKVTKSSTSPVNSVSPPPSTTSPKTAPSDPLQPPSALSSPQRWSRKYDVLVCHSCVDSDAEEGGRLVSFLEASPRSLRCFLGGRDDCPGGAVSTELCKAVLNSHVWALLITPNFLQDDWCQYMTQQALAEGPMSHRIIPLVKNLSRSQVPQELKFFISIDLNNNPDRGYTILHQTVLKCEFLKKNHALNPSSIDWVYLAQSNISVECVSSQDLFYLPLFLYTS</sequence>
<dbReference type="InterPro" id="IPR000157">
    <property type="entry name" value="TIR_dom"/>
</dbReference>
<dbReference type="PANTHER" id="PTHR22662:SF0">
    <property type="entry name" value="TOLL_INTERLEUKIN-1 RECEPTOR DOMAIN-CONTAINING ADAPTER PROTEIN"/>
    <property type="match status" value="1"/>
</dbReference>
<reference evidence="3" key="1">
    <citation type="submission" date="2025-08" db="UniProtKB">
        <authorList>
            <consortium name="Ensembl"/>
        </authorList>
    </citation>
    <scope>IDENTIFICATION</scope>
</reference>
<feature type="domain" description="TIR" evidence="2">
    <location>
        <begin position="88"/>
        <end position="220"/>
    </location>
</feature>
<dbReference type="AlphaFoldDB" id="A0A3Q3F1B5"/>
<evidence type="ECO:0000313" key="4">
    <source>
        <dbReference type="Proteomes" id="UP000261660"/>
    </source>
</evidence>
<reference evidence="3" key="2">
    <citation type="submission" date="2025-09" db="UniProtKB">
        <authorList>
            <consortium name="Ensembl"/>
        </authorList>
    </citation>
    <scope>IDENTIFICATION</scope>
</reference>
<dbReference type="GO" id="GO:0043123">
    <property type="term" value="P:positive regulation of canonical NF-kappaB signal transduction"/>
    <property type="evidence" value="ECO:0007669"/>
    <property type="project" value="TreeGrafter"/>
</dbReference>
<keyword evidence="4" id="KW-1185">Reference proteome</keyword>
<dbReference type="GO" id="GO:0032760">
    <property type="term" value="P:positive regulation of tumor necrosis factor production"/>
    <property type="evidence" value="ECO:0007669"/>
    <property type="project" value="TreeGrafter"/>
</dbReference>
<dbReference type="GeneTree" id="ENSGT00510000048428"/>
<dbReference type="PANTHER" id="PTHR22662">
    <property type="entry name" value="TIRAP"/>
    <property type="match status" value="1"/>
</dbReference>
<dbReference type="GO" id="GO:0035662">
    <property type="term" value="F:Toll-like receptor 4 binding"/>
    <property type="evidence" value="ECO:0007669"/>
    <property type="project" value="TreeGrafter"/>
</dbReference>
<dbReference type="STRING" id="56723.ENSLBEP00000012537"/>
<organism evidence="3 4">
    <name type="scientific">Labrus bergylta</name>
    <name type="common">ballan wrasse</name>
    <dbReference type="NCBI Taxonomy" id="56723"/>
    <lineage>
        <taxon>Eukaryota</taxon>
        <taxon>Metazoa</taxon>
        <taxon>Chordata</taxon>
        <taxon>Craniata</taxon>
        <taxon>Vertebrata</taxon>
        <taxon>Euteleostomi</taxon>
        <taxon>Actinopterygii</taxon>
        <taxon>Neopterygii</taxon>
        <taxon>Teleostei</taxon>
        <taxon>Neoteleostei</taxon>
        <taxon>Acanthomorphata</taxon>
        <taxon>Eupercaria</taxon>
        <taxon>Labriformes</taxon>
        <taxon>Labridae</taxon>
        <taxon>Labrus</taxon>
    </lineage>
</organism>
<dbReference type="GO" id="GO:0005886">
    <property type="term" value="C:plasma membrane"/>
    <property type="evidence" value="ECO:0007669"/>
    <property type="project" value="TreeGrafter"/>
</dbReference>
<dbReference type="Gene3D" id="3.40.50.10140">
    <property type="entry name" value="Toll/interleukin-1 receptor homology (TIR) domain"/>
    <property type="match status" value="1"/>
</dbReference>
<dbReference type="GO" id="GO:0035663">
    <property type="term" value="F:Toll-like receptor 2 binding"/>
    <property type="evidence" value="ECO:0007669"/>
    <property type="project" value="TreeGrafter"/>
</dbReference>
<proteinExistence type="predicted"/>
<dbReference type="InterPro" id="IPR035897">
    <property type="entry name" value="Toll_tir_struct_dom_sf"/>
</dbReference>